<keyword evidence="2" id="KW-0808">Transferase</keyword>
<dbReference type="PANTHER" id="PTHR43190:SF3">
    <property type="entry name" value="N-ACETYL-D-GLUCOSAMINE KINASE"/>
    <property type="match status" value="1"/>
</dbReference>
<dbReference type="InterPro" id="IPR052519">
    <property type="entry name" value="Euk-type_GlcNAc_Kinase"/>
</dbReference>
<keyword evidence="2" id="KW-0418">Kinase</keyword>
<dbReference type="Gene3D" id="3.30.420.40">
    <property type="match status" value="2"/>
</dbReference>
<protein>
    <submittedName>
        <fullName evidence="2">N-acetylglucosamine kinase</fullName>
    </submittedName>
</protein>
<evidence type="ECO:0000259" key="1">
    <source>
        <dbReference type="Pfam" id="PF01869"/>
    </source>
</evidence>
<comment type="caution">
    <text evidence="2">The sequence shown here is derived from an EMBL/GenBank/DDBJ whole genome shotgun (WGS) entry which is preliminary data.</text>
</comment>
<dbReference type="SUPFAM" id="SSF53067">
    <property type="entry name" value="Actin-like ATPase domain"/>
    <property type="match status" value="1"/>
</dbReference>
<proteinExistence type="predicted"/>
<name>A0ABW7ZC94_9ACTN</name>
<dbReference type="Pfam" id="PF01869">
    <property type="entry name" value="BcrAD_BadFG"/>
    <property type="match status" value="1"/>
</dbReference>
<dbReference type="InterPro" id="IPR043129">
    <property type="entry name" value="ATPase_NBD"/>
</dbReference>
<evidence type="ECO:0000313" key="3">
    <source>
        <dbReference type="Proteomes" id="UP001612741"/>
    </source>
</evidence>
<keyword evidence="3" id="KW-1185">Reference proteome</keyword>
<dbReference type="InterPro" id="IPR002731">
    <property type="entry name" value="ATPase_BadF"/>
</dbReference>
<evidence type="ECO:0000313" key="2">
    <source>
        <dbReference type="EMBL" id="MFI6505777.1"/>
    </source>
</evidence>
<accession>A0ABW7ZC94</accession>
<dbReference type="RefSeq" id="WP_397092154.1">
    <property type="nucleotide sequence ID" value="NZ_JBITGY010000023.1"/>
</dbReference>
<reference evidence="2 3" key="1">
    <citation type="submission" date="2024-10" db="EMBL/GenBank/DDBJ databases">
        <title>The Natural Products Discovery Center: Release of the First 8490 Sequenced Strains for Exploring Actinobacteria Biosynthetic Diversity.</title>
        <authorList>
            <person name="Kalkreuter E."/>
            <person name="Kautsar S.A."/>
            <person name="Yang D."/>
            <person name="Bader C.D."/>
            <person name="Teijaro C.N."/>
            <person name="Fluegel L."/>
            <person name="Davis C.M."/>
            <person name="Simpson J.R."/>
            <person name="Lauterbach L."/>
            <person name="Steele A.D."/>
            <person name="Gui C."/>
            <person name="Meng S."/>
            <person name="Li G."/>
            <person name="Viehrig K."/>
            <person name="Ye F."/>
            <person name="Su P."/>
            <person name="Kiefer A.F."/>
            <person name="Nichols A."/>
            <person name="Cepeda A.J."/>
            <person name="Yan W."/>
            <person name="Fan B."/>
            <person name="Jiang Y."/>
            <person name="Adhikari A."/>
            <person name="Zheng C.-J."/>
            <person name="Schuster L."/>
            <person name="Cowan T.M."/>
            <person name="Smanski M.J."/>
            <person name="Chevrette M.G."/>
            <person name="De Carvalho L.P.S."/>
            <person name="Shen B."/>
        </authorList>
    </citation>
    <scope>NUCLEOTIDE SEQUENCE [LARGE SCALE GENOMIC DNA]</scope>
    <source>
        <strain evidence="2 3">NPDC050545</strain>
    </source>
</reference>
<organism evidence="2 3">
    <name type="scientific">Nonomuraea typhae</name>
    <dbReference type="NCBI Taxonomy" id="2603600"/>
    <lineage>
        <taxon>Bacteria</taxon>
        <taxon>Bacillati</taxon>
        <taxon>Actinomycetota</taxon>
        <taxon>Actinomycetes</taxon>
        <taxon>Streptosporangiales</taxon>
        <taxon>Streptosporangiaceae</taxon>
        <taxon>Nonomuraea</taxon>
    </lineage>
</organism>
<dbReference type="Proteomes" id="UP001612741">
    <property type="component" value="Unassembled WGS sequence"/>
</dbReference>
<gene>
    <name evidence="2" type="ORF">ACIBG2_50950</name>
</gene>
<dbReference type="EMBL" id="JBITGY010000023">
    <property type="protein sequence ID" value="MFI6505777.1"/>
    <property type="molecule type" value="Genomic_DNA"/>
</dbReference>
<dbReference type="GO" id="GO:0016301">
    <property type="term" value="F:kinase activity"/>
    <property type="evidence" value="ECO:0007669"/>
    <property type="project" value="UniProtKB-KW"/>
</dbReference>
<sequence length="299" mass="30816">MDVAIDGGQTGLRLALAAEGRVLEVRETAGLSYAEGSPVAAVLSRLELPSSGVDTICLGLTTVLDDPGTLIERLLKTARRVILTSDVVTSHAGAFPPDTFPSGGGVVLAAGTGAIALGIPPGGPPSQVDGWGYLCGDAGGGHWIGRHGLDAAYRGFDGRTERGPLTTRAQEVFGDLATLPERLYLAPDAVARIARFAPHVLDLAAHDPAAREIVTSAATELAATVTAAARHFTGDVPVAWTGRLLRDPRLRTAFETALAARLPQARIRQAAGDSLTGAARLAAAPDLGPYACLTRVARA</sequence>
<dbReference type="PANTHER" id="PTHR43190">
    <property type="entry name" value="N-ACETYL-D-GLUCOSAMINE KINASE"/>
    <property type="match status" value="1"/>
</dbReference>
<feature type="domain" description="ATPase BadF/BadG/BcrA/BcrD type" evidence="1">
    <location>
        <begin position="39"/>
        <end position="278"/>
    </location>
</feature>